<evidence type="ECO:0000256" key="4">
    <source>
        <dbReference type="ARBA" id="ARBA00022806"/>
    </source>
</evidence>
<keyword evidence="4 12" id="KW-0347">Helicase</keyword>
<keyword evidence="2 12" id="KW-0547">Nucleotide-binding</keyword>
<dbReference type="InterPro" id="IPR000212">
    <property type="entry name" value="DNA_helicase_UvrD/REP"/>
</dbReference>
<proteinExistence type="inferred from homology"/>
<evidence type="ECO:0000259" key="13">
    <source>
        <dbReference type="PROSITE" id="PS51198"/>
    </source>
</evidence>
<feature type="binding site" evidence="12">
    <location>
        <begin position="27"/>
        <end position="34"/>
    </location>
    <ligand>
        <name>ATP</name>
        <dbReference type="ChEBI" id="CHEBI:30616"/>
    </ligand>
</feature>
<sequence>MSDLLAGLNPPQRQAVTHGDGPLLVLAGAGSGKTRTLIHRIAWLVREHRVEPWRILAVTFTNKAAAEMKERLERLLGTEELPWVATFHATCVRILRQEIEALGYSRQFLIYDDQDQRRLIRDLLAERNISEKTLKPATLAAAIDRAKNHGLLPDQLPTDGYQEELIADLYGFYQQRMRQADAVDFGDLLLLTVYLFEHRPDILDRWRQRFRHILVDEFQDTNVVQYRLVNLLAAEHRNLCVVGDDDQSIYAWRGAEIGNILGFERDYPGAAVVRLEQNYRSSGNILAAAGEVVARNVGRKGKTLWTDNPPGEPLVLQGLPDDLEEARFVTREIARLRDEGRHLRDVAVFYRTNAQSRVLEEALVREKIPYVMFGGLKFFARMEVKDILAYLRLLVNPADSVSARRIINVPARGIGKTTVGRIQQLQERAGGFLPACRLALEEGELGTAAARKVAAFVEMMEQFGRLAERLSYPQLAAEIIERTGYGAGLQQEKTREAADRLRNLEELLRGMEEAQSQAPTLADYLEQVSLVTDIDAYDSSLDRVTLMTLHAAKGLEFPVVFMTGMEEGIFPHGRVEAEGGDLEEERRLCYVGMTRAMERLYLTHARRRRVFGSYQYNPRSRFLDEIPEHLLAGDTGGLRRTSGHNLASIFEQMPQPEADADVNADEDQDEVRLVPVAEEGLRLGMRVRHVRFGVGVVRRIEGRGDNQKVIVYFNSVGPKKLLLRFAGLEPA</sequence>
<dbReference type="AlphaFoldDB" id="A0A5D3WH84"/>
<organism evidence="15 16">
    <name type="scientific">Geothermobacter ehrlichii</name>
    <dbReference type="NCBI Taxonomy" id="213224"/>
    <lineage>
        <taxon>Bacteria</taxon>
        <taxon>Pseudomonadati</taxon>
        <taxon>Thermodesulfobacteriota</taxon>
        <taxon>Desulfuromonadia</taxon>
        <taxon>Desulfuromonadales</taxon>
        <taxon>Geothermobacteraceae</taxon>
        <taxon>Geothermobacter</taxon>
    </lineage>
</organism>
<evidence type="ECO:0000256" key="9">
    <source>
        <dbReference type="ARBA" id="ARBA00034808"/>
    </source>
</evidence>
<protein>
    <recommendedName>
        <fullName evidence="9">DNA 3'-5' helicase</fullName>
        <ecNumber evidence="9">5.6.2.4</ecNumber>
    </recommendedName>
    <alternativeName>
        <fullName evidence="10">DNA 3'-5' helicase II</fullName>
    </alternativeName>
</protein>
<dbReference type="PANTHER" id="PTHR11070">
    <property type="entry name" value="UVRD / RECB / PCRA DNA HELICASE FAMILY MEMBER"/>
    <property type="match status" value="1"/>
</dbReference>
<keyword evidence="7" id="KW-0413">Isomerase</keyword>
<evidence type="ECO:0000256" key="10">
    <source>
        <dbReference type="ARBA" id="ARBA00034923"/>
    </source>
</evidence>
<dbReference type="GO" id="GO:0005829">
    <property type="term" value="C:cytosol"/>
    <property type="evidence" value="ECO:0007669"/>
    <property type="project" value="TreeGrafter"/>
</dbReference>
<keyword evidence="16" id="KW-1185">Reference proteome</keyword>
<evidence type="ECO:0000256" key="3">
    <source>
        <dbReference type="ARBA" id="ARBA00022801"/>
    </source>
</evidence>
<dbReference type="Gene3D" id="1.10.486.10">
    <property type="entry name" value="PCRA, domain 4"/>
    <property type="match status" value="1"/>
</dbReference>
<dbReference type="CDD" id="cd18807">
    <property type="entry name" value="SF1_C_UvrD"/>
    <property type="match status" value="1"/>
</dbReference>
<gene>
    <name evidence="15" type="ORF">EDC39_11365</name>
</gene>
<keyword evidence="3 12" id="KW-0378">Hydrolase</keyword>
<dbReference type="GO" id="GO:0005524">
    <property type="term" value="F:ATP binding"/>
    <property type="evidence" value="ECO:0007669"/>
    <property type="project" value="UniProtKB-UniRule"/>
</dbReference>
<comment type="catalytic activity">
    <reaction evidence="11">
        <text>ATP + H2O = ADP + phosphate + H(+)</text>
        <dbReference type="Rhea" id="RHEA:13065"/>
        <dbReference type="ChEBI" id="CHEBI:15377"/>
        <dbReference type="ChEBI" id="CHEBI:15378"/>
        <dbReference type="ChEBI" id="CHEBI:30616"/>
        <dbReference type="ChEBI" id="CHEBI:43474"/>
        <dbReference type="ChEBI" id="CHEBI:456216"/>
        <dbReference type="EC" id="5.6.2.4"/>
    </reaction>
</comment>
<dbReference type="InterPro" id="IPR027417">
    <property type="entry name" value="P-loop_NTPase"/>
</dbReference>
<evidence type="ECO:0000256" key="7">
    <source>
        <dbReference type="ARBA" id="ARBA00023235"/>
    </source>
</evidence>
<evidence type="ECO:0000259" key="14">
    <source>
        <dbReference type="PROSITE" id="PS51217"/>
    </source>
</evidence>
<dbReference type="PROSITE" id="PS51217">
    <property type="entry name" value="UVRD_HELICASE_CTER"/>
    <property type="match status" value="1"/>
</dbReference>
<dbReference type="EC" id="5.6.2.4" evidence="9"/>
<dbReference type="Gene3D" id="1.10.10.160">
    <property type="match status" value="1"/>
</dbReference>
<dbReference type="GO" id="GO:0000725">
    <property type="term" value="P:recombinational repair"/>
    <property type="evidence" value="ECO:0007669"/>
    <property type="project" value="TreeGrafter"/>
</dbReference>
<dbReference type="EMBL" id="VNIB01000013">
    <property type="protein sequence ID" value="TYO96675.1"/>
    <property type="molecule type" value="Genomic_DNA"/>
</dbReference>
<dbReference type="Gene3D" id="3.40.50.300">
    <property type="entry name" value="P-loop containing nucleotide triphosphate hydrolases"/>
    <property type="match status" value="2"/>
</dbReference>
<evidence type="ECO:0000256" key="1">
    <source>
        <dbReference type="ARBA" id="ARBA00009922"/>
    </source>
</evidence>
<dbReference type="GO" id="GO:0033202">
    <property type="term" value="C:DNA helicase complex"/>
    <property type="evidence" value="ECO:0007669"/>
    <property type="project" value="TreeGrafter"/>
</dbReference>
<comment type="catalytic activity">
    <reaction evidence="8">
        <text>Couples ATP hydrolysis with the unwinding of duplex DNA by translocating in the 3'-5' direction.</text>
        <dbReference type="EC" id="5.6.2.4"/>
    </reaction>
</comment>
<evidence type="ECO:0000256" key="11">
    <source>
        <dbReference type="ARBA" id="ARBA00048988"/>
    </source>
</evidence>
<accession>A0A5D3WH84</accession>
<comment type="caution">
    <text evidence="15">The sequence shown here is derived from an EMBL/GenBank/DDBJ whole genome shotgun (WGS) entry which is preliminary data.</text>
</comment>
<evidence type="ECO:0000256" key="12">
    <source>
        <dbReference type="PROSITE-ProRule" id="PRU00560"/>
    </source>
</evidence>
<evidence type="ECO:0000256" key="2">
    <source>
        <dbReference type="ARBA" id="ARBA00022741"/>
    </source>
</evidence>
<dbReference type="FunFam" id="1.10.486.10:FF:000003">
    <property type="entry name" value="ATP-dependent DNA helicase"/>
    <property type="match status" value="1"/>
</dbReference>
<dbReference type="SUPFAM" id="SSF52540">
    <property type="entry name" value="P-loop containing nucleoside triphosphate hydrolases"/>
    <property type="match status" value="1"/>
</dbReference>
<dbReference type="GO" id="GO:0043138">
    <property type="term" value="F:3'-5' DNA helicase activity"/>
    <property type="evidence" value="ECO:0007669"/>
    <property type="project" value="UniProtKB-EC"/>
</dbReference>
<dbReference type="Proteomes" id="UP000324159">
    <property type="component" value="Unassembled WGS sequence"/>
</dbReference>
<dbReference type="Pfam" id="PF00580">
    <property type="entry name" value="UvrD-helicase"/>
    <property type="match status" value="1"/>
</dbReference>
<feature type="domain" description="UvrD-like helicase ATP-binding" evidence="13">
    <location>
        <begin position="6"/>
        <end position="282"/>
    </location>
</feature>
<evidence type="ECO:0000256" key="5">
    <source>
        <dbReference type="ARBA" id="ARBA00022840"/>
    </source>
</evidence>
<dbReference type="PANTHER" id="PTHR11070:SF2">
    <property type="entry name" value="ATP-DEPENDENT DNA HELICASE SRS2"/>
    <property type="match status" value="1"/>
</dbReference>
<dbReference type="GO" id="GO:0003677">
    <property type="term" value="F:DNA binding"/>
    <property type="evidence" value="ECO:0007669"/>
    <property type="project" value="UniProtKB-KW"/>
</dbReference>
<dbReference type="GO" id="GO:0016887">
    <property type="term" value="F:ATP hydrolysis activity"/>
    <property type="evidence" value="ECO:0007669"/>
    <property type="project" value="RHEA"/>
</dbReference>
<keyword evidence="6" id="KW-0238">DNA-binding</keyword>
<dbReference type="CDD" id="cd17932">
    <property type="entry name" value="DEXQc_UvrD"/>
    <property type="match status" value="1"/>
</dbReference>
<reference evidence="15 16" key="1">
    <citation type="submission" date="2019-07" db="EMBL/GenBank/DDBJ databases">
        <title>Genomic Encyclopedia of Type Strains, Phase IV (KMG-IV): sequencing the most valuable type-strain genomes for metagenomic binning, comparative biology and taxonomic classification.</title>
        <authorList>
            <person name="Goeker M."/>
        </authorList>
    </citation>
    <scope>NUCLEOTIDE SEQUENCE [LARGE SCALE GENOMIC DNA]</scope>
    <source>
        <strain evidence="15 16">SS015</strain>
    </source>
</reference>
<dbReference type="Pfam" id="PF13361">
    <property type="entry name" value="UvrD_C"/>
    <property type="match status" value="1"/>
</dbReference>
<evidence type="ECO:0000256" key="6">
    <source>
        <dbReference type="ARBA" id="ARBA00023125"/>
    </source>
</evidence>
<dbReference type="InterPro" id="IPR014017">
    <property type="entry name" value="DNA_helicase_UvrD-like_C"/>
</dbReference>
<evidence type="ECO:0000313" key="16">
    <source>
        <dbReference type="Proteomes" id="UP000324159"/>
    </source>
</evidence>
<name>A0A5D3WH84_9BACT</name>
<dbReference type="PROSITE" id="PS51198">
    <property type="entry name" value="UVRD_HELICASE_ATP_BIND"/>
    <property type="match status" value="1"/>
</dbReference>
<evidence type="ECO:0000256" key="8">
    <source>
        <dbReference type="ARBA" id="ARBA00034617"/>
    </source>
</evidence>
<dbReference type="RefSeq" id="WP_148896745.1">
    <property type="nucleotide sequence ID" value="NZ_VNIB01000013.1"/>
</dbReference>
<keyword evidence="5 12" id="KW-0067">ATP-binding</keyword>
<dbReference type="InterPro" id="IPR013986">
    <property type="entry name" value="DExx_box_DNA_helicase_dom_sf"/>
</dbReference>
<dbReference type="InterPro" id="IPR014016">
    <property type="entry name" value="UvrD-like_ATP-bd"/>
</dbReference>
<feature type="domain" description="UvrD-like helicase C-terminal" evidence="14">
    <location>
        <begin position="283"/>
        <end position="554"/>
    </location>
</feature>
<evidence type="ECO:0000313" key="15">
    <source>
        <dbReference type="EMBL" id="TYO96675.1"/>
    </source>
</evidence>
<dbReference type="OrthoDB" id="9810135at2"/>
<comment type="similarity">
    <text evidence="1">Belongs to the helicase family. UvrD subfamily.</text>
</comment>
<dbReference type="Pfam" id="PF21196">
    <property type="entry name" value="PcrA_UvrD_tudor"/>
    <property type="match status" value="1"/>
</dbReference>